<dbReference type="Proteomes" id="UP000759131">
    <property type="component" value="Unassembled WGS sequence"/>
</dbReference>
<evidence type="ECO:0000313" key="1">
    <source>
        <dbReference type="EMBL" id="CAD7643387.1"/>
    </source>
</evidence>
<keyword evidence="2" id="KW-1185">Reference proteome</keyword>
<evidence type="ECO:0000313" key="2">
    <source>
        <dbReference type="Proteomes" id="UP000759131"/>
    </source>
</evidence>
<sequence length="106" mass="12195">MNFGPDIQIDLVGTRTPSPEEEELIDWSYNKKEYKFKAPIDQQSASFDTDFSINDFEITERDVDSITNSRFDVSSKIIELDDMRDFATEYIKTIVSSALETLNSQP</sequence>
<dbReference type="EMBL" id="CAJPIZ010029131">
    <property type="protein sequence ID" value="CAG2119626.1"/>
    <property type="molecule type" value="Genomic_DNA"/>
</dbReference>
<proteinExistence type="predicted"/>
<dbReference type="EMBL" id="OC883706">
    <property type="protein sequence ID" value="CAD7643387.1"/>
    <property type="molecule type" value="Genomic_DNA"/>
</dbReference>
<reference evidence="1" key="1">
    <citation type="submission" date="2020-11" db="EMBL/GenBank/DDBJ databases">
        <authorList>
            <person name="Tran Van P."/>
        </authorList>
    </citation>
    <scope>NUCLEOTIDE SEQUENCE</scope>
</reference>
<protein>
    <submittedName>
        <fullName evidence="1">Uncharacterized protein</fullName>
    </submittedName>
</protein>
<name>A0A7R9QEY2_9ACAR</name>
<accession>A0A7R9QEY2</accession>
<dbReference type="OrthoDB" id="6505372at2759"/>
<dbReference type="AlphaFoldDB" id="A0A7R9QEY2"/>
<feature type="non-terminal residue" evidence="1">
    <location>
        <position position="1"/>
    </location>
</feature>
<gene>
    <name evidence="1" type="ORF">OSB1V03_LOCUS19573</name>
</gene>
<organism evidence="1">
    <name type="scientific">Medioppia subpectinata</name>
    <dbReference type="NCBI Taxonomy" id="1979941"/>
    <lineage>
        <taxon>Eukaryota</taxon>
        <taxon>Metazoa</taxon>
        <taxon>Ecdysozoa</taxon>
        <taxon>Arthropoda</taxon>
        <taxon>Chelicerata</taxon>
        <taxon>Arachnida</taxon>
        <taxon>Acari</taxon>
        <taxon>Acariformes</taxon>
        <taxon>Sarcoptiformes</taxon>
        <taxon>Oribatida</taxon>
        <taxon>Brachypylina</taxon>
        <taxon>Oppioidea</taxon>
        <taxon>Oppiidae</taxon>
        <taxon>Medioppia</taxon>
    </lineage>
</organism>